<name>A0A251ZV70_9PROT</name>
<comment type="caution">
    <text evidence="2">The sequence shown here is derived from an EMBL/GenBank/DDBJ whole genome shotgun (WGS) entry which is preliminary data.</text>
</comment>
<evidence type="ECO:0000313" key="3">
    <source>
        <dbReference type="Proteomes" id="UP000194946"/>
    </source>
</evidence>
<accession>A0A251ZV70</accession>
<proteinExistence type="predicted"/>
<dbReference type="SUPFAM" id="SSF53335">
    <property type="entry name" value="S-adenosyl-L-methionine-dependent methyltransferases"/>
    <property type="match status" value="1"/>
</dbReference>
<dbReference type="InterPro" id="IPR029063">
    <property type="entry name" value="SAM-dependent_MTases_sf"/>
</dbReference>
<dbReference type="InterPro" id="IPR004537">
    <property type="entry name" value="Tellurite-R_MeTrfase_TehB"/>
</dbReference>
<dbReference type="CDD" id="cd02440">
    <property type="entry name" value="AdoMet_MTases"/>
    <property type="match status" value="1"/>
</dbReference>
<dbReference type="GO" id="GO:0046690">
    <property type="term" value="P:response to tellurium ion"/>
    <property type="evidence" value="ECO:0007669"/>
    <property type="project" value="InterPro"/>
</dbReference>
<gene>
    <name evidence="2" type="ORF">HK18_08590</name>
</gene>
<dbReference type="AlphaFoldDB" id="A0A251ZV70"/>
<evidence type="ECO:0000313" key="2">
    <source>
        <dbReference type="EMBL" id="OUI78551.1"/>
    </source>
</evidence>
<dbReference type="GO" id="GO:0008757">
    <property type="term" value="F:S-adenosylmethionine-dependent methyltransferase activity"/>
    <property type="evidence" value="ECO:0007669"/>
    <property type="project" value="InterPro"/>
</dbReference>
<dbReference type="NCBIfam" id="TIGR00477">
    <property type="entry name" value="tehB"/>
    <property type="match status" value="1"/>
</dbReference>
<feature type="domain" description="Tellurite resistance methyltransferase TehB-like" evidence="1">
    <location>
        <begin position="5"/>
        <end position="193"/>
    </location>
</feature>
<protein>
    <submittedName>
        <fullName evidence="2">Tellurite resistance protein TehB</fullName>
    </submittedName>
</protein>
<dbReference type="Pfam" id="PF03848">
    <property type="entry name" value="TehB"/>
    <property type="match status" value="1"/>
</dbReference>
<dbReference type="EMBL" id="JOPB01000006">
    <property type="protein sequence ID" value="OUI78551.1"/>
    <property type="molecule type" value="Genomic_DNA"/>
</dbReference>
<reference evidence="3" key="1">
    <citation type="submission" date="2014-06" db="EMBL/GenBank/DDBJ databases">
        <authorList>
            <person name="Winans N.J."/>
            <person name="Newell P.D."/>
            <person name="Douglas A.E."/>
        </authorList>
    </citation>
    <scope>NUCLEOTIDE SEQUENCE [LARGE SCALE GENOMIC DNA]</scope>
    <source>
        <strain evidence="3">DmL_052</strain>
    </source>
</reference>
<dbReference type="GO" id="GO:0005737">
    <property type="term" value="C:cytoplasm"/>
    <property type="evidence" value="ECO:0007669"/>
    <property type="project" value="InterPro"/>
</dbReference>
<sequence length="199" mass="22735">MDSFKDYFTQKYNLMPPHSEVLQAMPHLTKGNALDLGCGGGRNSLCLAQNGFIVDAWDKNRESIQKLDMICKNESIKDIATKIVDLNTLEFSGQYDFVLSTVVMMFLKATSIQNLIKQMQNSTKVGGYNLIVAAMDTEDYPCNFDFFPFTFKPNELSSYYENWSIKKYNEDTGFLHKTDQDGNRIQLRFATILAQKTEV</sequence>
<organism evidence="2 3">
    <name type="scientific">Commensalibacter intestini</name>
    <dbReference type="NCBI Taxonomy" id="479936"/>
    <lineage>
        <taxon>Bacteria</taxon>
        <taxon>Pseudomonadati</taxon>
        <taxon>Pseudomonadota</taxon>
        <taxon>Alphaproteobacteria</taxon>
        <taxon>Acetobacterales</taxon>
        <taxon>Acetobacteraceae</taxon>
    </lineage>
</organism>
<dbReference type="RefSeq" id="WP_008854854.1">
    <property type="nucleotide sequence ID" value="NZ_JOPB01000006.1"/>
</dbReference>
<dbReference type="NCBIfam" id="NF008405">
    <property type="entry name" value="PRK11207.1"/>
    <property type="match status" value="1"/>
</dbReference>
<keyword evidence="3" id="KW-1185">Reference proteome</keyword>
<dbReference type="Gene3D" id="3.40.50.150">
    <property type="entry name" value="Vaccinia Virus protein VP39"/>
    <property type="match status" value="1"/>
</dbReference>
<evidence type="ECO:0000259" key="1">
    <source>
        <dbReference type="Pfam" id="PF03848"/>
    </source>
</evidence>
<dbReference type="InterPro" id="IPR015985">
    <property type="entry name" value="TehB-like_dom"/>
</dbReference>
<dbReference type="Proteomes" id="UP000194946">
    <property type="component" value="Unassembled WGS sequence"/>
</dbReference>